<keyword evidence="1" id="KW-1133">Transmembrane helix</keyword>
<proteinExistence type="predicted"/>
<dbReference type="EMBL" id="JXKD01000012">
    <property type="protein sequence ID" value="OJG09859.1"/>
    <property type="molecule type" value="Genomic_DNA"/>
</dbReference>
<keyword evidence="3" id="KW-1185">Reference proteome</keyword>
<dbReference type="RefSeq" id="WP_071875205.1">
    <property type="nucleotide sequence ID" value="NZ_JBHSHF010000016.1"/>
</dbReference>
<evidence type="ECO:0008006" key="4">
    <source>
        <dbReference type="Google" id="ProtNLM"/>
    </source>
</evidence>
<gene>
    <name evidence="2" type="ORF">RU93_GL000498</name>
</gene>
<evidence type="ECO:0000256" key="1">
    <source>
        <dbReference type="SAM" id="Phobius"/>
    </source>
</evidence>
<keyword evidence="1" id="KW-0472">Membrane</keyword>
<reference evidence="2 3" key="1">
    <citation type="submission" date="2014-12" db="EMBL/GenBank/DDBJ databases">
        <title>Draft genome sequences of 29 type strains of Enterococci.</title>
        <authorList>
            <person name="Zhong Z."/>
            <person name="Sun Z."/>
            <person name="Liu W."/>
            <person name="Zhang W."/>
            <person name="Zhang H."/>
        </authorList>
    </citation>
    <scope>NUCLEOTIDE SEQUENCE [LARGE SCALE GENOMIC DNA]</scope>
    <source>
        <strain evidence="2 3">DSM 17690</strain>
    </source>
</reference>
<sequence length="379" mass="43644">MERKTIKYIGFYDTAVSQTDRVCNLAATNKMNYIADTLVEAGYEVQFISPSWMGDQTKVLFEMQKTVNIGKHKYVTYCPSWKTRNKFMRNLKILGALIWLFIYLLLTTKKNEKVIAYHVQWISLPVRMAKSIRKFDLVLEVEEIYSDVMVFNDRFVKWENALLNQADTFLYSTDLLKDKLAIDKPFLVIYGEYKIYPKLSTPSNDGKIHLLYAGIIDEHKKGAFNALEASKYLSEKYVLHIVGFGQIEMLKNLIEEVNKTNKCRVQYDGLKSGDEYVQYCQSCHIGLSTQTMSGEYLESSFPSKILSYLALGLRVVSCEIKCVTESKISNLITYYKEDEPKAIAESIKTINIDTNYDSSKAIEKLHKEFSKSLQTLLEG</sequence>
<dbReference type="AlphaFoldDB" id="A0A1L8QQW1"/>
<dbReference type="Pfam" id="PF13692">
    <property type="entry name" value="Glyco_trans_1_4"/>
    <property type="match status" value="1"/>
</dbReference>
<name>A0A1L8QQW1_9ENTE</name>
<protein>
    <recommendedName>
        <fullName evidence="4">Glycosyl transferase family 1 domain-containing protein</fullName>
    </recommendedName>
</protein>
<feature type="transmembrane region" description="Helical" evidence="1">
    <location>
        <begin position="90"/>
        <end position="106"/>
    </location>
</feature>
<dbReference type="STRING" id="328396.RU93_GL000498"/>
<dbReference type="Gene3D" id="3.40.50.2000">
    <property type="entry name" value="Glycogen Phosphorylase B"/>
    <property type="match status" value="1"/>
</dbReference>
<evidence type="ECO:0000313" key="3">
    <source>
        <dbReference type="Proteomes" id="UP000182149"/>
    </source>
</evidence>
<dbReference type="OrthoDB" id="9816564at2"/>
<organism evidence="2 3">
    <name type="scientific">Enterococcus aquimarinus</name>
    <dbReference type="NCBI Taxonomy" id="328396"/>
    <lineage>
        <taxon>Bacteria</taxon>
        <taxon>Bacillati</taxon>
        <taxon>Bacillota</taxon>
        <taxon>Bacilli</taxon>
        <taxon>Lactobacillales</taxon>
        <taxon>Enterococcaceae</taxon>
        <taxon>Enterococcus</taxon>
    </lineage>
</organism>
<accession>A0A1L8QQW1</accession>
<comment type="caution">
    <text evidence="2">The sequence shown here is derived from an EMBL/GenBank/DDBJ whole genome shotgun (WGS) entry which is preliminary data.</text>
</comment>
<keyword evidence="1" id="KW-0812">Transmembrane</keyword>
<dbReference type="Proteomes" id="UP000182149">
    <property type="component" value="Unassembled WGS sequence"/>
</dbReference>
<dbReference type="SUPFAM" id="SSF53756">
    <property type="entry name" value="UDP-Glycosyltransferase/glycogen phosphorylase"/>
    <property type="match status" value="1"/>
</dbReference>
<evidence type="ECO:0000313" key="2">
    <source>
        <dbReference type="EMBL" id="OJG09859.1"/>
    </source>
</evidence>